<comment type="caution">
    <text evidence="1">The sequence shown here is derived from an EMBL/GenBank/DDBJ whole genome shotgun (WGS) entry which is preliminary data.</text>
</comment>
<evidence type="ECO:0000313" key="1">
    <source>
        <dbReference type="EMBL" id="MBO2444854.1"/>
    </source>
</evidence>
<keyword evidence="2" id="KW-1185">Reference proteome</keyword>
<proteinExistence type="predicted"/>
<sequence>MAELAHDRPEGLRYAAFRLDDGVTFLHVVISEEGADPLGRSAAFKEFQREFGERQAPGSRARNAASLVGSYRFGFGTDGQDAAAGE</sequence>
<protein>
    <submittedName>
        <fullName evidence="1">Uncharacterized protein</fullName>
    </submittedName>
</protein>
<accession>A0ABS3RF42</accession>
<gene>
    <name evidence="1" type="ORF">J4557_45840</name>
</gene>
<dbReference type="Proteomes" id="UP000666915">
    <property type="component" value="Unassembled WGS sequence"/>
</dbReference>
<dbReference type="RefSeq" id="WP_208273690.1">
    <property type="nucleotide sequence ID" value="NZ_BAAAGM010000073.1"/>
</dbReference>
<dbReference type="EMBL" id="JAGEOK010000054">
    <property type="protein sequence ID" value="MBO2444854.1"/>
    <property type="molecule type" value="Genomic_DNA"/>
</dbReference>
<evidence type="ECO:0000313" key="2">
    <source>
        <dbReference type="Proteomes" id="UP000666915"/>
    </source>
</evidence>
<reference evidence="1 2" key="1">
    <citation type="submission" date="2021-03" db="EMBL/GenBank/DDBJ databases">
        <authorList>
            <person name="Kanchanasin P."/>
            <person name="Saeng-In P."/>
            <person name="Phongsopitanun W."/>
            <person name="Yuki M."/>
            <person name="Kudo T."/>
            <person name="Ohkuma M."/>
            <person name="Tanasupawat S."/>
        </authorList>
    </citation>
    <scope>NUCLEOTIDE SEQUENCE [LARGE SCALE GENOMIC DNA]</scope>
    <source>
        <strain evidence="1 2">L46</strain>
    </source>
</reference>
<organism evidence="1 2">
    <name type="scientific">Actinomadura nitritigenes</name>
    <dbReference type="NCBI Taxonomy" id="134602"/>
    <lineage>
        <taxon>Bacteria</taxon>
        <taxon>Bacillati</taxon>
        <taxon>Actinomycetota</taxon>
        <taxon>Actinomycetes</taxon>
        <taxon>Streptosporangiales</taxon>
        <taxon>Thermomonosporaceae</taxon>
        <taxon>Actinomadura</taxon>
    </lineage>
</organism>
<name>A0ABS3RF42_9ACTN</name>